<dbReference type="InterPro" id="IPR009799">
    <property type="entry name" value="EthD_dom"/>
</dbReference>
<dbReference type="GO" id="GO:0016491">
    <property type="term" value="F:oxidoreductase activity"/>
    <property type="evidence" value="ECO:0007669"/>
    <property type="project" value="InterPro"/>
</dbReference>
<dbReference type="InterPro" id="IPR011008">
    <property type="entry name" value="Dimeric_a/b-barrel"/>
</dbReference>
<evidence type="ECO:0000259" key="1">
    <source>
        <dbReference type="Pfam" id="PF07110"/>
    </source>
</evidence>
<accession>A0A0A1YDI3</accession>
<dbReference type="Proteomes" id="UP000030063">
    <property type="component" value="Unassembled WGS sequence"/>
</dbReference>
<feature type="domain" description="EthD" evidence="1">
    <location>
        <begin position="19"/>
        <end position="92"/>
    </location>
</feature>
<dbReference type="AlphaFoldDB" id="A0A0A1YDI3"/>
<proteinExistence type="predicted"/>
<dbReference type="PANTHER" id="PTHR40260:SF2">
    <property type="entry name" value="BLR8190 PROTEIN"/>
    <property type="match status" value="1"/>
</dbReference>
<dbReference type="PANTHER" id="PTHR40260">
    <property type="entry name" value="BLR8190 PROTEIN"/>
    <property type="match status" value="1"/>
</dbReference>
<dbReference type="STRING" id="1395571.TMS3_0124355"/>
<gene>
    <name evidence="2" type="ORF">TMS3_0124355</name>
</gene>
<keyword evidence="3" id="KW-1185">Reference proteome</keyword>
<evidence type="ECO:0000313" key="2">
    <source>
        <dbReference type="EMBL" id="KFX67452.1"/>
    </source>
</evidence>
<dbReference type="NCBIfam" id="TIGR02118">
    <property type="entry name" value="EthD family reductase"/>
    <property type="match status" value="1"/>
</dbReference>
<reference evidence="2 3" key="1">
    <citation type="journal article" date="2014" name="Genome Announc.">
        <title>Draft Genome Sequence of Petroleum Oil-Degrading Marine Bacterium Pseudomonas taeanensis Strain MS-3, Isolated from a Crude Oil-Contaminated Seashore.</title>
        <authorList>
            <person name="Lee S.Y."/>
            <person name="Kim S.H."/>
            <person name="Lee D.G."/>
            <person name="Shin S."/>
            <person name="Yun S.H."/>
            <person name="Choi C.W."/>
            <person name="Chung Y.H."/>
            <person name="Choi J.S."/>
            <person name="Kahng H.Y."/>
            <person name="Kim S.I."/>
        </authorList>
    </citation>
    <scope>NUCLEOTIDE SEQUENCE [LARGE SCALE GENOMIC DNA]</scope>
    <source>
        <strain evidence="2 3">MS-3</strain>
    </source>
</reference>
<dbReference type="Gene3D" id="3.30.70.100">
    <property type="match status" value="1"/>
</dbReference>
<dbReference type="Pfam" id="PF07110">
    <property type="entry name" value="EthD"/>
    <property type="match status" value="1"/>
</dbReference>
<dbReference type="EMBL" id="AWSQ01000011">
    <property type="protein sequence ID" value="KFX67452.1"/>
    <property type="molecule type" value="Genomic_DNA"/>
</dbReference>
<comment type="caution">
    <text evidence="2">The sequence shown here is derived from an EMBL/GenBank/DDBJ whole genome shotgun (WGS) entry which is preliminary data.</text>
</comment>
<protein>
    <submittedName>
        <fullName evidence="2">Ethyl tert-butyl ether degradation protein EthD</fullName>
    </submittedName>
</protein>
<organism evidence="2 3">
    <name type="scientific">Pseudomonas taeanensis MS-3</name>
    <dbReference type="NCBI Taxonomy" id="1395571"/>
    <lineage>
        <taxon>Bacteria</taxon>
        <taxon>Pseudomonadati</taxon>
        <taxon>Pseudomonadota</taxon>
        <taxon>Gammaproteobacteria</taxon>
        <taxon>Pseudomonadales</taxon>
        <taxon>Pseudomonadaceae</taxon>
        <taxon>Pseudomonas</taxon>
    </lineage>
</organism>
<dbReference type="SUPFAM" id="SSF54909">
    <property type="entry name" value="Dimeric alpha+beta barrel"/>
    <property type="match status" value="1"/>
</dbReference>
<name>A0A0A1YDI3_9PSED</name>
<sequence>MIKVSVLYPNNPGVRFDLDYYCQQHMAIVRQCLGAACKGIAVDKGLASAEPNSRAPFFAMGHLYFDSLESFQQSFGPHAERIMGDLPNFTDSQPLVQISEVLLAP</sequence>
<dbReference type="eggNOG" id="ENOG5032S97">
    <property type="taxonomic scope" value="Bacteria"/>
</dbReference>
<dbReference type="OrthoDB" id="5343971at2"/>
<dbReference type="RefSeq" id="WP_025167785.1">
    <property type="nucleotide sequence ID" value="NZ_AWSQ01000011.1"/>
</dbReference>
<evidence type="ECO:0000313" key="3">
    <source>
        <dbReference type="Proteomes" id="UP000030063"/>
    </source>
</evidence>